<dbReference type="Gene3D" id="2.60.120.620">
    <property type="entry name" value="q2cbj1_9rhob like domain"/>
    <property type="match status" value="1"/>
</dbReference>
<evidence type="ECO:0000256" key="1">
    <source>
        <dbReference type="ARBA" id="ARBA00001961"/>
    </source>
</evidence>
<reference evidence="8 9" key="1">
    <citation type="submission" date="2021-02" db="EMBL/GenBank/DDBJ databases">
        <title>Lysobacter arenosi sp. nov., isolated from soil of gangwondo yeongwol, south Korea.</title>
        <authorList>
            <person name="Kim K.R."/>
            <person name="Kim K.H."/>
            <person name="Jeon C.O."/>
        </authorList>
    </citation>
    <scope>NUCLEOTIDE SEQUENCE [LARGE SCALE GENOMIC DNA]</scope>
    <source>
        <strain evidence="8 9">R7</strain>
    </source>
</reference>
<feature type="domain" description="Fe2OG dioxygenase" evidence="7">
    <location>
        <begin position="223"/>
        <end position="315"/>
    </location>
</feature>
<evidence type="ECO:0000256" key="4">
    <source>
        <dbReference type="ARBA" id="ARBA00022964"/>
    </source>
</evidence>
<evidence type="ECO:0000256" key="5">
    <source>
        <dbReference type="ARBA" id="ARBA00023002"/>
    </source>
</evidence>
<dbReference type="EMBL" id="CP071517">
    <property type="protein sequence ID" value="QSX73653.1"/>
    <property type="molecule type" value="Genomic_DNA"/>
</dbReference>
<dbReference type="RefSeq" id="WP_200606920.1">
    <property type="nucleotide sequence ID" value="NZ_CP071517.1"/>
</dbReference>
<proteinExistence type="predicted"/>
<gene>
    <name evidence="8" type="ORF">HIV01_010400</name>
</gene>
<dbReference type="Pfam" id="PF13640">
    <property type="entry name" value="2OG-FeII_Oxy_3"/>
    <property type="match status" value="1"/>
</dbReference>
<evidence type="ECO:0000313" key="8">
    <source>
        <dbReference type="EMBL" id="QSX73653.1"/>
    </source>
</evidence>
<name>A0ABX7R6B1_9GAMM</name>
<keyword evidence="6" id="KW-0408">Iron</keyword>
<sequence length="315" mass="34287">MNAAAASERWLPGDRLPDVRLRAHDGSSQTLHAEFAGAPLWLATPVDEAAARALPTPPAGVVALCVGADAALPPPAPWQAFTADTRWCAALGCGLLWQADANLRLQACHALPLTVAPMPPAAAPALSPTQTGLIAPILQVPDVFEPELCAALIRHLEIDCGGGDVSAVLVLEDGQQRLQVDPSIKQRREVIPRDPALEARMHERLMRRALPEIARVFNFEVRRRDPFKLLAYPQGAGYFRAHRDNETPDVAHRRFALSVNLNQGDYEGGEFRYPEFGLSRFSPVTGAALVFSCSMLHEVLPVERGTRYAMTTFLA</sequence>
<dbReference type="InterPro" id="IPR006620">
    <property type="entry name" value="Pro_4_hyd_alph"/>
</dbReference>
<evidence type="ECO:0000259" key="7">
    <source>
        <dbReference type="PROSITE" id="PS51471"/>
    </source>
</evidence>
<keyword evidence="3" id="KW-0847">Vitamin C</keyword>
<keyword evidence="9" id="KW-1185">Reference proteome</keyword>
<accession>A0ABX7R6B1</accession>
<comment type="cofactor">
    <cofactor evidence="1">
        <name>L-ascorbate</name>
        <dbReference type="ChEBI" id="CHEBI:38290"/>
    </cofactor>
</comment>
<evidence type="ECO:0000313" key="9">
    <source>
        <dbReference type="Proteomes" id="UP000663400"/>
    </source>
</evidence>
<dbReference type="Proteomes" id="UP000663400">
    <property type="component" value="Chromosome"/>
</dbReference>
<evidence type="ECO:0000256" key="6">
    <source>
        <dbReference type="ARBA" id="ARBA00023004"/>
    </source>
</evidence>
<dbReference type="PROSITE" id="PS51471">
    <property type="entry name" value="FE2OG_OXY"/>
    <property type="match status" value="1"/>
</dbReference>
<dbReference type="InterPro" id="IPR044862">
    <property type="entry name" value="Pro_4_hyd_alph_FE2OG_OXY"/>
</dbReference>
<organism evidence="8 9">
    <name type="scientific">Lysobacter arenosi</name>
    <dbReference type="NCBI Taxonomy" id="2795387"/>
    <lineage>
        <taxon>Bacteria</taxon>
        <taxon>Pseudomonadati</taxon>
        <taxon>Pseudomonadota</taxon>
        <taxon>Gammaproteobacteria</taxon>
        <taxon>Lysobacterales</taxon>
        <taxon>Lysobacteraceae</taxon>
        <taxon>Lysobacter</taxon>
    </lineage>
</organism>
<evidence type="ECO:0000256" key="3">
    <source>
        <dbReference type="ARBA" id="ARBA00022896"/>
    </source>
</evidence>
<protein>
    <submittedName>
        <fullName evidence="8">2OG-Fe(II) oxygenase</fullName>
    </submittedName>
</protein>
<keyword evidence="2" id="KW-0479">Metal-binding</keyword>
<dbReference type="InterPro" id="IPR005123">
    <property type="entry name" value="Oxoglu/Fe-dep_dioxygenase_dom"/>
</dbReference>
<dbReference type="SMART" id="SM00702">
    <property type="entry name" value="P4Hc"/>
    <property type="match status" value="1"/>
</dbReference>
<keyword evidence="4" id="KW-0223">Dioxygenase</keyword>
<keyword evidence="5" id="KW-0560">Oxidoreductase</keyword>
<evidence type="ECO:0000256" key="2">
    <source>
        <dbReference type="ARBA" id="ARBA00022723"/>
    </source>
</evidence>